<feature type="transmembrane region" description="Helical" evidence="1">
    <location>
        <begin position="17"/>
        <end position="40"/>
    </location>
</feature>
<evidence type="ECO:0000313" key="3">
    <source>
        <dbReference type="EMBL" id="RED52216.1"/>
    </source>
</evidence>
<name>A0A3D9HTL4_9PROT</name>
<protein>
    <submittedName>
        <fullName evidence="3">Beta-hydroxylase</fullName>
    </submittedName>
</protein>
<reference evidence="3 4" key="1">
    <citation type="submission" date="2018-07" db="EMBL/GenBank/DDBJ databases">
        <title>Genomic Encyclopedia of Type Strains, Phase III (KMG-III): the genomes of soil and plant-associated and newly described type strains.</title>
        <authorList>
            <person name="Whitman W."/>
        </authorList>
    </citation>
    <scope>NUCLEOTIDE SEQUENCE [LARGE SCALE GENOMIC DNA]</scope>
    <source>
        <strain evidence="3 4">CECT 8488</strain>
    </source>
</reference>
<dbReference type="EMBL" id="QRDW01000002">
    <property type="protein sequence ID" value="RED52216.1"/>
    <property type="molecule type" value="Genomic_DNA"/>
</dbReference>
<proteinExistence type="predicted"/>
<evidence type="ECO:0000259" key="2">
    <source>
        <dbReference type="Pfam" id="PF05118"/>
    </source>
</evidence>
<dbReference type="Proteomes" id="UP000256845">
    <property type="component" value="Unassembled WGS sequence"/>
</dbReference>
<accession>A0A3D9HTL4</accession>
<dbReference type="Pfam" id="PF05118">
    <property type="entry name" value="Asp_Arg_Hydrox"/>
    <property type="match status" value="1"/>
</dbReference>
<dbReference type="AlphaFoldDB" id="A0A3D9HTL4"/>
<keyword evidence="1" id="KW-0812">Transmembrane</keyword>
<feature type="transmembrane region" description="Helical" evidence="1">
    <location>
        <begin position="60"/>
        <end position="80"/>
    </location>
</feature>
<keyword evidence="1" id="KW-1133">Transmembrane helix</keyword>
<dbReference type="InterPro" id="IPR007803">
    <property type="entry name" value="Asp/Arg/Pro-Hydrxlase"/>
</dbReference>
<feature type="domain" description="Aspartyl/asparaginy/proline hydroxylase" evidence="2">
    <location>
        <begin position="121"/>
        <end position="238"/>
    </location>
</feature>
<dbReference type="RefSeq" id="WP_181905232.1">
    <property type="nucleotide sequence ID" value="NZ_QRDW01000002.1"/>
</dbReference>
<organism evidence="3 4">
    <name type="scientific">Aestuariispira insulae</name>
    <dbReference type="NCBI Taxonomy" id="1461337"/>
    <lineage>
        <taxon>Bacteria</taxon>
        <taxon>Pseudomonadati</taxon>
        <taxon>Pseudomonadota</taxon>
        <taxon>Alphaproteobacteria</taxon>
        <taxon>Rhodospirillales</taxon>
        <taxon>Kiloniellaceae</taxon>
        <taxon>Aestuariispira</taxon>
    </lineage>
</organism>
<evidence type="ECO:0000256" key="1">
    <source>
        <dbReference type="SAM" id="Phobius"/>
    </source>
</evidence>
<dbReference type="Gene3D" id="2.60.120.330">
    <property type="entry name" value="B-lactam Antibiotic, Isopenicillin N Synthase, Chain"/>
    <property type="match status" value="1"/>
</dbReference>
<comment type="caution">
    <text evidence="3">The sequence shown here is derived from an EMBL/GenBank/DDBJ whole genome shotgun (WGS) entry which is preliminary data.</text>
</comment>
<gene>
    <name evidence="3" type="ORF">DFP90_102234</name>
</gene>
<keyword evidence="1" id="KW-0472">Membrane</keyword>
<dbReference type="InterPro" id="IPR027443">
    <property type="entry name" value="IPNS-like_sf"/>
</dbReference>
<keyword evidence="4" id="KW-1185">Reference proteome</keyword>
<evidence type="ECO:0000313" key="4">
    <source>
        <dbReference type="Proteomes" id="UP000256845"/>
    </source>
</evidence>
<sequence>MADRSFNYVRRKLARHLIAVVCVGATIYFLPYLIPVYAIFGLLDISRHERIDYVTFKRYFWGNGFPTLLLAPFNLLIDLISKRNHYVFRMQDLPEDYQAEITHAITNLKDRREELIDAIDQRLADNRRGMLFLKWYDKKMDQSVFEFDQDYRYIKTVAVSVFNKHQQTKLHFGPLRLTYRVLYNLTPVDSDQVYIQVGQKKHFWKDDPLFIFDDTLIHKSANLTDNVRYCLFMDIVRPSRFPAILEFLLHRVNFVMQGIKTVFYKNWAVIR</sequence>